<proteinExistence type="inferred from homology"/>
<dbReference type="Gene3D" id="3.40.50.1820">
    <property type="entry name" value="alpha/beta hydrolase"/>
    <property type="match status" value="1"/>
</dbReference>
<keyword evidence="3 8" id="KW-0378">Hydrolase</keyword>
<feature type="compositionally biased region" description="Basic and acidic residues" evidence="4">
    <location>
        <begin position="78"/>
        <end position="98"/>
    </location>
</feature>
<evidence type="ECO:0000313" key="8">
    <source>
        <dbReference type="EMBL" id="GAA2072287.1"/>
    </source>
</evidence>
<dbReference type="Proteomes" id="UP001500016">
    <property type="component" value="Unassembled WGS sequence"/>
</dbReference>
<organism evidence="8 9">
    <name type="scientific">Streptomyces albiaxialis</name>
    <dbReference type="NCBI Taxonomy" id="329523"/>
    <lineage>
        <taxon>Bacteria</taxon>
        <taxon>Bacillati</taxon>
        <taxon>Actinomycetota</taxon>
        <taxon>Actinomycetes</taxon>
        <taxon>Kitasatosporales</taxon>
        <taxon>Streptomycetaceae</taxon>
        <taxon>Streptomyces</taxon>
    </lineage>
</organism>
<accession>A0ABP5HHX6</accession>
<dbReference type="Pfam" id="PF00561">
    <property type="entry name" value="Abhydrolase_1"/>
    <property type="match status" value="1"/>
</dbReference>
<keyword evidence="9" id="KW-1185">Reference proteome</keyword>
<evidence type="ECO:0000256" key="1">
    <source>
        <dbReference type="ARBA" id="ARBA00010088"/>
    </source>
</evidence>
<evidence type="ECO:0000256" key="3">
    <source>
        <dbReference type="ARBA" id="ARBA00022801"/>
    </source>
</evidence>
<dbReference type="InterPro" id="IPR051601">
    <property type="entry name" value="Serine_prot/Carboxylest_S33"/>
</dbReference>
<dbReference type="PANTHER" id="PTHR43248:SF29">
    <property type="entry name" value="TRIPEPTIDYL AMINOPEPTIDASE"/>
    <property type="match status" value="1"/>
</dbReference>
<evidence type="ECO:0000256" key="2">
    <source>
        <dbReference type="ARBA" id="ARBA00022729"/>
    </source>
</evidence>
<protein>
    <submittedName>
        <fullName evidence="8">Alpha/beta fold hydrolase</fullName>
    </submittedName>
</protein>
<feature type="signal peptide" evidence="5">
    <location>
        <begin position="1"/>
        <end position="23"/>
    </location>
</feature>
<evidence type="ECO:0000259" key="6">
    <source>
        <dbReference type="Pfam" id="PF00561"/>
    </source>
</evidence>
<dbReference type="InterPro" id="IPR000073">
    <property type="entry name" value="AB_hydrolase_1"/>
</dbReference>
<evidence type="ECO:0000313" key="9">
    <source>
        <dbReference type="Proteomes" id="UP001500016"/>
    </source>
</evidence>
<dbReference type="EMBL" id="BAAAPE010000007">
    <property type="protein sequence ID" value="GAA2072287.1"/>
    <property type="molecule type" value="Genomic_DNA"/>
</dbReference>
<dbReference type="Pfam" id="PF08386">
    <property type="entry name" value="Abhydrolase_4"/>
    <property type="match status" value="1"/>
</dbReference>
<reference evidence="9" key="1">
    <citation type="journal article" date="2019" name="Int. J. Syst. Evol. Microbiol.">
        <title>The Global Catalogue of Microorganisms (GCM) 10K type strain sequencing project: providing services to taxonomists for standard genome sequencing and annotation.</title>
        <authorList>
            <consortium name="The Broad Institute Genomics Platform"/>
            <consortium name="The Broad Institute Genome Sequencing Center for Infectious Disease"/>
            <person name="Wu L."/>
            <person name="Ma J."/>
        </authorList>
    </citation>
    <scope>NUCLEOTIDE SEQUENCE [LARGE SCALE GENOMIC DNA]</scope>
    <source>
        <strain evidence="9">JCM 15478</strain>
    </source>
</reference>
<feature type="compositionally biased region" description="Low complexity" evidence="4">
    <location>
        <begin position="39"/>
        <end position="58"/>
    </location>
</feature>
<feature type="domain" description="Peptidase S33 tripeptidyl aminopeptidase-like C-terminal" evidence="7">
    <location>
        <begin position="471"/>
        <end position="573"/>
    </location>
</feature>
<dbReference type="RefSeq" id="WP_344527139.1">
    <property type="nucleotide sequence ID" value="NZ_BAAAPE010000007.1"/>
</dbReference>
<dbReference type="GO" id="GO:0016787">
    <property type="term" value="F:hydrolase activity"/>
    <property type="evidence" value="ECO:0007669"/>
    <property type="project" value="UniProtKB-KW"/>
</dbReference>
<comment type="similarity">
    <text evidence="1">Belongs to the peptidase S33 family.</text>
</comment>
<evidence type="ECO:0000256" key="4">
    <source>
        <dbReference type="SAM" id="MobiDB-lite"/>
    </source>
</evidence>
<name>A0ABP5HHX6_9ACTN</name>
<sequence length="574" mass="60293">MPSSLSVRSGAALAVALVLAATAATGCGGGDDGGGRSEATGSADASSSGSPSDTGDPSGRPDRDTGTGAGEDDGDTDGPTRRRTADLPDSLTRQKLDWSRCPAPDSAQGDQGGSPSPMPDGTVWECATLKAPVDYSKPNGRTLGIEMIRAQRHEGKKKSRRIGSLVFNFGGPGGSGVAALPSFGQDYTALQRGYDLVSFDPRGVGRSEGVRCASGKRMDAYFAADWTPDTDGEEKRLFRRQDRFAKACGEKAGTLLRHLTTANTARDMDLMREVLGDRKLHYFGISYGTELGGVYAHLFPEKVGRAVFDAVVDPTATPQQGALSQAAGFQLALDNYLSQCAEQGPDCPVGDDPEEAKRRITDLLAQLDAEPLPTDGPRKLTESLAEGGIAQALYSEEMWDLLSQGLDEALHDDNGSTLLLLSDSLNGRNQDGSYSTLQASLTAISCADAKERYSADDIKAGLPSFAEASGVFGPMSAWGMAQCHGWPVKGRWKTPSVNAKGSAPILLVGTTGDPATPYAGTRHMKERLGPGVGVELTYRGEGHGAYDSKDKCVRANVNGYLLKGRVPADGTSCG</sequence>
<dbReference type="PANTHER" id="PTHR43248">
    <property type="entry name" value="2-SUCCINYL-6-HYDROXY-2,4-CYCLOHEXADIENE-1-CARBOXYLATE SYNTHASE"/>
    <property type="match status" value="1"/>
</dbReference>
<dbReference type="SUPFAM" id="SSF53474">
    <property type="entry name" value="alpha/beta-Hydrolases"/>
    <property type="match status" value="1"/>
</dbReference>
<dbReference type="InterPro" id="IPR013595">
    <property type="entry name" value="Pept_S33_TAP-like_C"/>
</dbReference>
<feature type="region of interest" description="Disordered" evidence="4">
    <location>
        <begin position="24"/>
        <end position="123"/>
    </location>
</feature>
<evidence type="ECO:0000259" key="7">
    <source>
        <dbReference type="Pfam" id="PF08386"/>
    </source>
</evidence>
<keyword evidence="2 5" id="KW-0732">Signal</keyword>
<feature type="chain" id="PRO_5047201143" evidence="5">
    <location>
        <begin position="24"/>
        <end position="574"/>
    </location>
</feature>
<evidence type="ECO:0000256" key="5">
    <source>
        <dbReference type="SAM" id="SignalP"/>
    </source>
</evidence>
<feature type="domain" description="AB hydrolase-1" evidence="6">
    <location>
        <begin position="165"/>
        <end position="342"/>
    </location>
</feature>
<comment type="caution">
    <text evidence="8">The sequence shown here is derived from an EMBL/GenBank/DDBJ whole genome shotgun (WGS) entry which is preliminary data.</text>
</comment>
<gene>
    <name evidence="8" type="ORF">GCM10009801_24760</name>
</gene>
<dbReference type="InterPro" id="IPR029058">
    <property type="entry name" value="AB_hydrolase_fold"/>
</dbReference>